<dbReference type="SMART" id="SM00065">
    <property type="entry name" value="GAF"/>
    <property type="match status" value="1"/>
</dbReference>
<organism evidence="3 4">
    <name type="scientific">Leifsonia kafniensis</name>
    <dbReference type="NCBI Taxonomy" id="475957"/>
    <lineage>
        <taxon>Bacteria</taxon>
        <taxon>Bacillati</taxon>
        <taxon>Actinomycetota</taxon>
        <taxon>Actinomycetes</taxon>
        <taxon>Micrococcales</taxon>
        <taxon>Microbacteriaceae</taxon>
        <taxon>Leifsonia</taxon>
    </lineage>
</organism>
<dbReference type="EMBL" id="BAABCN010000010">
    <property type="protein sequence ID" value="GAA3885113.1"/>
    <property type="molecule type" value="Genomic_DNA"/>
</dbReference>
<dbReference type="Gene3D" id="1.10.10.2840">
    <property type="entry name" value="PucR C-terminal helix-turn-helix domain"/>
    <property type="match status" value="1"/>
</dbReference>
<dbReference type="InterPro" id="IPR041522">
    <property type="entry name" value="CdaR_GGDEF"/>
</dbReference>
<evidence type="ECO:0000313" key="3">
    <source>
        <dbReference type="EMBL" id="GAA3885113.1"/>
    </source>
</evidence>
<protein>
    <submittedName>
        <fullName evidence="3">Helix-turn-helix domain-containing protein</fullName>
    </submittedName>
</protein>
<dbReference type="RefSeq" id="WP_345068006.1">
    <property type="nucleotide sequence ID" value="NZ_BAABCN010000010.1"/>
</dbReference>
<evidence type="ECO:0000256" key="1">
    <source>
        <dbReference type="ARBA" id="ARBA00006754"/>
    </source>
</evidence>
<comment type="caution">
    <text evidence="3">The sequence shown here is derived from an EMBL/GenBank/DDBJ whole genome shotgun (WGS) entry which is preliminary data.</text>
</comment>
<dbReference type="InterPro" id="IPR029016">
    <property type="entry name" value="GAF-like_dom_sf"/>
</dbReference>
<dbReference type="Proteomes" id="UP001501803">
    <property type="component" value="Unassembled WGS sequence"/>
</dbReference>
<accession>A0ABP7KPY7</accession>
<dbReference type="SUPFAM" id="SSF55781">
    <property type="entry name" value="GAF domain-like"/>
    <property type="match status" value="1"/>
</dbReference>
<dbReference type="Pfam" id="PF17853">
    <property type="entry name" value="GGDEF_2"/>
    <property type="match status" value="1"/>
</dbReference>
<dbReference type="InterPro" id="IPR025736">
    <property type="entry name" value="PucR_C-HTH_dom"/>
</dbReference>
<dbReference type="InterPro" id="IPR051448">
    <property type="entry name" value="CdaR-like_regulators"/>
</dbReference>
<dbReference type="InterPro" id="IPR003018">
    <property type="entry name" value="GAF"/>
</dbReference>
<gene>
    <name evidence="3" type="ORF">GCM10022381_29050</name>
</gene>
<dbReference type="Pfam" id="PF13556">
    <property type="entry name" value="HTH_30"/>
    <property type="match status" value="1"/>
</dbReference>
<proteinExistence type="inferred from homology"/>
<dbReference type="Pfam" id="PF13185">
    <property type="entry name" value="GAF_2"/>
    <property type="match status" value="1"/>
</dbReference>
<sequence>MGRALDLNVSMLGRLELIAEEVNAGGDVEQVLQNVVEAVARYGPWTQCWVGLFDVDPSRLVRSSQFGYDDLPEHENWELEGSPPLEAMRTGNLLMIADVATAIVYPYLMREGPRAGFRAIMYIPISVGDSSVIVSFSRPEPGEFTLVERSLAKIIASFAAIAFRNVISRAGALDIERQTNAQLSAMNDVIIRQNAALERLSVVQSRLLDLQAQSAGIRVLCVAIAELIEHPIVLVDRFMQVISTAGIDAETGATLAGGIPAQLLRDLGPGSGPVEVDVDGRTLIIGQAAEGRHRLALLIAIVDKAVPGGELDQPILELAGVHVTLEILRERAALDAQVRIQEDFADALLTDDGSGIELSARAAMVGVRLNVENIVLRVRVTGGATDLDHRDAYTLAALVRRAVVSDGADAVVSPIGATDFLVIAVAESLPQAGVASLTTGIRATLRTGLEVVNGFRPSTLGISIGIGTAGIGVDGLRTSHSEASRALDVIASTTEGDRDLAIVDAGSYSLLTATDALERLVFVERYLGAIEEHDQGHGSDYLETLKTYFECVGSVQAIAERRFLHISTVRYRLAKIEQIAGVSLRSEEDRLCLQLALKLAGMASKTATDLVGRA</sequence>
<keyword evidence="4" id="KW-1185">Reference proteome</keyword>
<evidence type="ECO:0000259" key="2">
    <source>
        <dbReference type="SMART" id="SM00065"/>
    </source>
</evidence>
<dbReference type="InterPro" id="IPR042070">
    <property type="entry name" value="PucR_C-HTH_sf"/>
</dbReference>
<name>A0ABP7KPY7_9MICO</name>
<dbReference type="PANTHER" id="PTHR33744:SF1">
    <property type="entry name" value="DNA-BINDING TRANSCRIPTIONAL ACTIVATOR ADER"/>
    <property type="match status" value="1"/>
</dbReference>
<dbReference type="PANTHER" id="PTHR33744">
    <property type="entry name" value="CARBOHYDRATE DIACID REGULATOR"/>
    <property type="match status" value="1"/>
</dbReference>
<dbReference type="Gene3D" id="3.30.450.40">
    <property type="match status" value="1"/>
</dbReference>
<feature type="domain" description="GAF" evidence="2">
    <location>
        <begin position="27"/>
        <end position="173"/>
    </location>
</feature>
<reference evidence="4" key="1">
    <citation type="journal article" date="2019" name="Int. J. Syst. Evol. Microbiol.">
        <title>The Global Catalogue of Microorganisms (GCM) 10K type strain sequencing project: providing services to taxonomists for standard genome sequencing and annotation.</title>
        <authorList>
            <consortium name="The Broad Institute Genomics Platform"/>
            <consortium name="The Broad Institute Genome Sequencing Center for Infectious Disease"/>
            <person name="Wu L."/>
            <person name="Ma J."/>
        </authorList>
    </citation>
    <scope>NUCLEOTIDE SEQUENCE [LARGE SCALE GENOMIC DNA]</scope>
    <source>
        <strain evidence="4">JCM 17021</strain>
    </source>
</reference>
<evidence type="ECO:0000313" key="4">
    <source>
        <dbReference type="Proteomes" id="UP001501803"/>
    </source>
</evidence>
<comment type="similarity">
    <text evidence="1">Belongs to the CdaR family.</text>
</comment>